<feature type="domain" description="FMN hydroxy acid dehydrogenase" evidence="7">
    <location>
        <begin position="181"/>
        <end position="571"/>
    </location>
</feature>
<keyword evidence="5" id="KW-0408">Iron</keyword>
<dbReference type="AlphaFoldDB" id="A0AAF0Y5H0"/>
<dbReference type="PANTHER" id="PTHR10578">
    <property type="entry name" value="S -2-HYDROXY-ACID OXIDASE-RELATED"/>
    <property type="match status" value="1"/>
</dbReference>
<evidence type="ECO:0000256" key="3">
    <source>
        <dbReference type="ARBA" id="ARBA00022723"/>
    </source>
</evidence>
<evidence type="ECO:0000313" key="8">
    <source>
        <dbReference type="EMBL" id="WOO77063.1"/>
    </source>
</evidence>
<evidence type="ECO:0000259" key="6">
    <source>
        <dbReference type="PROSITE" id="PS50255"/>
    </source>
</evidence>
<dbReference type="InterPro" id="IPR008259">
    <property type="entry name" value="FMN_hydac_DH_AS"/>
</dbReference>
<dbReference type="EMBL" id="CP086714">
    <property type="protein sequence ID" value="WOO77063.1"/>
    <property type="molecule type" value="Genomic_DNA"/>
</dbReference>
<dbReference type="PROSITE" id="PS00191">
    <property type="entry name" value="CYTOCHROME_B5_1"/>
    <property type="match status" value="1"/>
</dbReference>
<keyword evidence="4" id="KW-0560">Oxidoreductase</keyword>
<proteinExistence type="predicted"/>
<dbReference type="SUPFAM" id="SSF55856">
    <property type="entry name" value="Cytochrome b5-like heme/steroid binding domain"/>
    <property type="match status" value="1"/>
</dbReference>
<dbReference type="Pfam" id="PF01070">
    <property type="entry name" value="FMN_dh"/>
    <property type="match status" value="1"/>
</dbReference>
<dbReference type="InterPro" id="IPR013785">
    <property type="entry name" value="Aldolase_TIM"/>
</dbReference>
<dbReference type="GO" id="GO:0004460">
    <property type="term" value="F:L-lactate dehydrogenase (cytochrome) activity"/>
    <property type="evidence" value="ECO:0007669"/>
    <property type="project" value="TreeGrafter"/>
</dbReference>
<dbReference type="InterPro" id="IPR000262">
    <property type="entry name" value="FMN-dep_DH"/>
</dbReference>
<dbReference type="Gene3D" id="3.10.120.10">
    <property type="entry name" value="Cytochrome b5-like heme/steroid binding domain"/>
    <property type="match status" value="1"/>
</dbReference>
<sequence>MTLTLARPLARAALRTARSVPVRASSTSSAAPRAVPRTARLLAAAALGAGATFLALSEPAAAEAPPHAKASAGSIATGGKISLAQLAKHSHSKSLWIAIDGKVYDVTDFLDRHPGGSKILAENGGKDVSKLFHSIHPPTTFDKYIRPDQYVGQLDEESLYTLSKETSEEEQRIQATRDAMFGINSVVSLSDLERLAEAVVPRHAWAYYSTGADTEAALGENANAFKRVYFRPRTMRDVSNTDTSTTVLGVKSSIPVYISPTARNGMGHPEVGVRSVTALTSQGEAAVARGAGEAGILQVLSHFASKSLDEVKAAAKDGQQVGYQLYLQPDREQSAEAVREAVKNGAHSIWLTVDTTIVGGALCIIRKSEAHLMQLGKRETERRILAQELSPAPHGQPLNRAPLDYGMSEPKMTWDDIAWIRSLAPGLPVVIKGIGAWEDVVLAYQKGADAVVLSNHGGRQLDFKLTRSAQPPLKTLYDVHQHAPDTLHQPNFSVFLDGGIRHGTDVLKALCLGAKAVGLGRPAIHAVSAYGSEGVEKMIMILQEEIDIGMKLLGVTSVDQLGPEYLDTSKL</sequence>
<keyword evidence="3" id="KW-0479">Metal-binding</keyword>
<reference evidence="8" key="1">
    <citation type="submission" date="2023-10" db="EMBL/GenBank/DDBJ databases">
        <authorList>
            <person name="Noh H."/>
        </authorList>
    </citation>
    <scope>NUCLEOTIDE SEQUENCE</scope>
    <source>
        <strain evidence="8">DUCC4014</strain>
    </source>
</reference>
<dbReference type="SMART" id="SM01117">
    <property type="entry name" value="Cyt-b5"/>
    <property type="match status" value="1"/>
</dbReference>
<dbReference type="GO" id="GO:0020037">
    <property type="term" value="F:heme binding"/>
    <property type="evidence" value="ECO:0007669"/>
    <property type="project" value="InterPro"/>
</dbReference>
<keyword evidence="2" id="KW-0349">Heme</keyword>
<dbReference type="GeneID" id="87803917"/>
<dbReference type="PROSITE" id="PS50255">
    <property type="entry name" value="CYTOCHROME_B5_2"/>
    <property type="match status" value="1"/>
</dbReference>
<dbReference type="GO" id="GO:0006089">
    <property type="term" value="P:lactate metabolic process"/>
    <property type="evidence" value="ECO:0007669"/>
    <property type="project" value="TreeGrafter"/>
</dbReference>
<dbReference type="InterPro" id="IPR036400">
    <property type="entry name" value="Cyt_B5-like_heme/steroid_sf"/>
</dbReference>
<dbReference type="PANTHER" id="PTHR10578:SF101">
    <property type="entry name" value="L-LACTATE DEHYDROGENASE (CYTOCHROME B2)"/>
    <property type="match status" value="1"/>
</dbReference>
<feature type="domain" description="Cytochrome b5 heme-binding" evidence="6">
    <location>
        <begin position="78"/>
        <end position="155"/>
    </location>
</feature>
<dbReference type="PROSITE" id="PS00557">
    <property type="entry name" value="FMN_HYDROXY_ACID_DH_1"/>
    <property type="match status" value="1"/>
</dbReference>
<evidence type="ECO:0000256" key="4">
    <source>
        <dbReference type="ARBA" id="ARBA00023002"/>
    </source>
</evidence>
<dbReference type="PRINTS" id="PR00363">
    <property type="entry name" value="CYTOCHROMEB5"/>
</dbReference>
<evidence type="ECO:0000313" key="9">
    <source>
        <dbReference type="Proteomes" id="UP000827549"/>
    </source>
</evidence>
<dbReference type="InterPro" id="IPR018506">
    <property type="entry name" value="Cyt_B5_heme-BS"/>
</dbReference>
<gene>
    <name evidence="8" type="primary">CYBL_2</name>
    <name evidence="8" type="ORF">LOC62_01G000659</name>
</gene>
<evidence type="ECO:0000256" key="5">
    <source>
        <dbReference type="ARBA" id="ARBA00023004"/>
    </source>
</evidence>
<dbReference type="Proteomes" id="UP000827549">
    <property type="component" value="Chromosome 1"/>
</dbReference>
<dbReference type="GO" id="GO:0046872">
    <property type="term" value="F:metal ion binding"/>
    <property type="evidence" value="ECO:0007669"/>
    <property type="project" value="UniProtKB-KW"/>
</dbReference>
<dbReference type="RefSeq" id="XP_062623095.1">
    <property type="nucleotide sequence ID" value="XM_062767111.1"/>
</dbReference>
<organism evidence="8 9">
    <name type="scientific">Vanrija pseudolonga</name>
    <dbReference type="NCBI Taxonomy" id="143232"/>
    <lineage>
        <taxon>Eukaryota</taxon>
        <taxon>Fungi</taxon>
        <taxon>Dikarya</taxon>
        <taxon>Basidiomycota</taxon>
        <taxon>Agaricomycotina</taxon>
        <taxon>Tremellomycetes</taxon>
        <taxon>Trichosporonales</taxon>
        <taxon>Trichosporonaceae</taxon>
        <taxon>Vanrija</taxon>
    </lineage>
</organism>
<dbReference type="InterPro" id="IPR037396">
    <property type="entry name" value="FMN_HAD"/>
</dbReference>
<dbReference type="SUPFAM" id="SSF51395">
    <property type="entry name" value="FMN-linked oxidoreductases"/>
    <property type="match status" value="1"/>
</dbReference>
<dbReference type="InterPro" id="IPR001199">
    <property type="entry name" value="Cyt_B5-like_heme/steroid-bd"/>
</dbReference>
<name>A0AAF0Y5H0_9TREE</name>
<comment type="cofactor">
    <cofactor evidence="1">
        <name>FMN</name>
        <dbReference type="ChEBI" id="CHEBI:58210"/>
    </cofactor>
</comment>
<evidence type="ECO:0000256" key="2">
    <source>
        <dbReference type="ARBA" id="ARBA00022617"/>
    </source>
</evidence>
<evidence type="ECO:0000256" key="1">
    <source>
        <dbReference type="ARBA" id="ARBA00001917"/>
    </source>
</evidence>
<evidence type="ECO:0000259" key="7">
    <source>
        <dbReference type="PROSITE" id="PS51349"/>
    </source>
</evidence>
<accession>A0AAF0Y5H0</accession>
<protein>
    <submittedName>
        <fullName evidence="8">(S)-mandelate dehydrogenase, mitochondrial</fullName>
    </submittedName>
</protein>
<dbReference type="PROSITE" id="PS51349">
    <property type="entry name" value="FMN_HYDROXY_ACID_DH_2"/>
    <property type="match status" value="1"/>
</dbReference>
<dbReference type="Gene3D" id="3.20.20.70">
    <property type="entry name" value="Aldolase class I"/>
    <property type="match status" value="1"/>
</dbReference>
<keyword evidence="9" id="KW-1185">Reference proteome</keyword>
<dbReference type="Pfam" id="PF00173">
    <property type="entry name" value="Cyt-b5"/>
    <property type="match status" value="1"/>
</dbReference>